<dbReference type="AlphaFoldDB" id="A0A0G0BKA8"/>
<keyword evidence="7" id="KW-0472">Membrane</keyword>
<comment type="subcellular location">
    <subcellularLocation>
        <location evidence="2">Membrane</location>
        <topology evidence="2">Peripheral membrane protein</topology>
    </subcellularLocation>
</comment>
<evidence type="ECO:0000313" key="12">
    <source>
        <dbReference type="Proteomes" id="UP000034581"/>
    </source>
</evidence>
<keyword evidence="5" id="KW-0375">Hydrogen ion transport</keyword>
<evidence type="ECO:0000256" key="3">
    <source>
        <dbReference type="ARBA" id="ARBA00007681"/>
    </source>
</evidence>
<keyword evidence="8" id="KW-0139">CF(1)</keyword>
<organism evidence="11 12">
    <name type="scientific">candidate division CPR3 bacterium GW2011_GWF2_35_18</name>
    <dbReference type="NCBI Taxonomy" id="1618350"/>
    <lineage>
        <taxon>Bacteria</taxon>
        <taxon>Bacteria division CPR3</taxon>
    </lineage>
</organism>
<protein>
    <submittedName>
        <fullName evidence="11">ATP synthase gamma chain</fullName>
    </submittedName>
</protein>
<dbReference type="Pfam" id="PF00231">
    <property type="entry name" value="ATP-synt"/>
    <property type="match status" value="1"/>
</dbReference>
<keyword evidence="6" id="KW-0406">Ion transport</keyword>
<dbReference type="PANTHER" id="PTHR11693:SF22">
    <property type="entry name" value="ATP SYNTHASE SUBUNIT GAMMA, MITOCHONDRIAL"/>
    <property type="match status" value="1"/>
</dbReference>
<dbReference type="Gene3D" id="3.40.1380.10">
    <property type="match status" value="1"/>
</dbReference>
<dbReference type="GO" id="GO:0045259">
    <property type="term" value="C:proton-transporting ATP synthase complex"/>
    <property type="evidence" value="ECO:0007669"/>
    <property type="project" value="UniProtKB-KW"/>
</dbReference>
<dbReference type="Gene3D" id="1.10.287.80">
    <property type="entry name" value="ATP synthase, gamma subunit, helix hairpin domain"/>
    <property type="match status" value="1"/>
</dbReference>
<comment type="function">
    <text evidence="1">Produces ATP from ADP in the presence of a proton gradient across the membrane. The gamma chain is believed to be important in regulating ATPase activity and the flow of protons through the CF(0) complex.</text>
</comment>
<evidence type="ECO:0000256" key="4">
    <source>
        <dbReference type="ARBA" id="ARBA00022448"/>
    </source>
</evidence>
<keyword evidence="9" id="KW-0066">ATP synthesis</keyword>
<sequence length="272" mass="32361">MQSLEILRNKIKAVEYLGEIAQALEQSAANEIFKTREKILKSRLFFEETWKVYRTLQQLTPERPEVNNKHLVVVLTLNRGMYGNLLNKVLEKGEHLYKEYKADLLITGKKGHNHFIKRNERTIHFFSIPNKVKYEQIEPLKDILGTYAHIHIVFPRYKSAVQQIVEVVSLITKPNKEKSQKKFEDIDERFRVEPNVNEVVKYFNKTIIGILIYNYFQESLLAYNAAQMIEMKNAHDNAEDQNKILIHQYNRKRREQIDAKLRELHKYNYSRV</sequence>
<name>A0A0G0BKA8_UNCC3</name>
<dbReference type="PRINTS" id="PR00126">
    <property type="entry name" value="ATPASEGAMMA"/>
</dbReference>
<feature type="coiled-coil region" evidence="10">
    <location>
        <begin position="228"/>
        <end position="255"/>
    </location>
</feature>
<dbReference type="EMBL" id="LBQB01000002">
    <property type="protein sequence ID" value="KKP69929.1"/>
    <property type="molecule type" value="Genomic_DNA"/>
</dbReference>
<evidence type="ECO:0000256" key="1">
    <source>
        <dbReference type="ARBA" id="ARBA00003456"/>
    </source>
</evidence>
<evidence type="ECO:0000256" key="10">
    <source>
        <dbReference type="SAM" id="Coils"/>
    </source>
</evidence>
<dbReference type="Proteomes" id="UP000034581">
    <property type="component" value="Unassembled WGS sequence"/>
</dbReference>
<proteinExistence type="inferred from homology"/>
<accession>A0A0G0BKA8</accession>
<dbReference type="InterPro" id="IPR000131">
    <property type="entry name" value="ATP_synth_F1_gsu"/>
</dbReference>
<keyword evidence="10" id="KW-0175">Coiled coil</keyword>
<comment type="similarity">
    <text evidence="3">Belongs to the ATPase gamma chain family.</text>
</comment>
<evidence type="ECO:0000256" key="7">
    <source>
        <dbReference type="ARBA" id="ARBA00023136"/>
    </source>
</evidence>
<evidence type="ECO:0000256" key="2">
    <source>
        <dbReference type="ARBA" id="ARBA00004170"/>
    </source>
</evidence>
<evidence type="ECO:0000256" key="5">
    <source>
        <dbReference type="ARBA" id="ARBA00022781"/>
    </source>
</evidence>
<gene>
    <name evidence="11" type="ORF">UR67_C0002G0049</name>
</gene>
<evidence type="ECO:0000256" key="6">
    <source>
        <dbReference type="ARBA" id="ARBA00023065"/>
    </source>
</evidence>
<dbReference type="STRING" id="1618350.UR67_C0002G0049"/>
<dbReference type="GO" id="GO:0046933">
    <property type="term" value="F:proton-transporting ATP synthase activity, rotational mechanism"/>
    <property type="evidence" value="ECO:0007669"/>
    <property type="project" value="InterPro"/>
</dbReference>
<reference evidence="11 12" key="1">
    <citation type="journal article" date="2015" name="Nature">
        <title>rRNA introns, odd ribosomes, and small enigmatic genomes across a large radiation of phyla.</title>
        <authorList>
            <person name="Brown C.T."/>
            <person name="Hug L.A."/>
            <person name="Thomas B.C."/>
            <person name="Sharon I."/>
            <person name="Castelle C.J."/>
            <person name="Singh A."/>
            <person name="Wilkins M.J."/>
            <person name="Williams K.H."/>
            <person name="Banfield J.F."/>
        </authorList>
    </citation>
    <scope>NUCLEOTIDE SEQUENCE [LARGE SCALE GENOMIC DNA]</scope>
</reference>
<dbReference type="InterPro" id="IPR035968">
    <property type="entry name" value="ATP_synth_F1_ATPase_gsu"/>
</dbReference>
<comment type="caution">
    <text evidence="11">The sequence shown here is derived from an EMBL/GenBank/DDBJ whole genome shotgun (WGS) entry which is preliminary data.</text>
</comment>
<evidence type="ECO:0000256" key="8">
    <source>
        <dbReference type="ARBA" id="ARBA00023196"/>
    </source>
</evidence>
<keyword evidence="4" id="KW-0813">Transport</keyword>
<evidence type="ECO:0000256" key="9">
    <source>
        <dbReference type="ARBA" id="ARBA00023310"/>
    </source>
</evidence>
<evidence type="ECO:0000313" key="11">
    <source>
        <dbReference type="EMBL" id="KKP69929.1"/>
    </source>
</evidence>
<dbReference type="PANTHER" id="PTHR11693">
    <property type="entry name" value="ATP SYNTHASE GAMMA CHAIN"/>
    <property type="match status" value="1"/>
</dbReference>
<dbReference type="SUPFAM" id="SSF52943">
    <property type="entry name" value="ATP synthase (F1-ATPase), gamma subunit"/>
    <property type="match status" value="1"/>
</dbReference>